<dbReference type="PANTHER" id="PTHR12981">
    <property type="entry name" value="ZINC FINGER PROTEIN-LIKE 1"/>
    <property type="match status" value="1"/>
</dbReference>
<proteinExistence type="predicted"/>
<dbReference type="InterPro" id="IPR058730">
    <property type="entry name" value="U-box_ZFPL1-like"/>
</dbReference>
<dbReference type="Pfam" id="PF25998">
    <property type="entry name" value="U-box_ZFPL1"/>
    <property type="match status" value="1"/>
</dbReference>
<feature type="compositionally biased region" description="Basic and acidic residues" evidence="2">
    <location>
        <begin position="295"/>
        <end position="307"/>
    </location>
</feature>
<dbReference type="Gene3D" id="3.30.40.10">
    <property type="entry name" value="Zinc/RING finger domain, C3HC4 (zinc finger)"/>
    <property type="match status" value="1"/>
</dbReference>
<evidence type="ECO:0000259" key="3">
    <source>
        <dbReference type="PROSITE" id="PS50089"/>
    </source>
</evidence>
<gene>
    <name evidence="4" type="ORF">HID58_054512</name>
</gene>
<feature type="domain" description="RING-type" evidence="3">
    <location>
        <begin position="96"/>
        <end position="147"/>
    </location>
</feature>
<dbReference type="InterPro" id="IPR013083">
    <property type="entry name" value="Znf_RING/FYVE/PHD"/>
</dbReference>
<keyword evidence="1" id="KW-0863">Zinc-finger</keyword>
<sequence>NKLFRRESLLTSTFESSRFLLHDLIPQCALAPFIKRTSLHLDLSQWWSANAERLRSYIALFTRSLFVANAFASLSIKLVRTYSEWVIDGEYDQPKCCQCQAAFDEGGAHQLTRLGCLHAIHTSCLVSLIKSLPPHTAPPGYACPTCSTPIWPPKMVKDAGSRLHAQLREAIMQTGLEKNLFGNHPVSRSTESRRNLLAENGEYSKSAVSEIVEIDVPSSAENYMKTSSPGHVAAARKGIPAVDRQNSETLYYADDEDGNKKKYSRRGGPLRHKFLRALLPFWSSALPTLPVTAPPRKDPTKAEDGSEGRTSVIKDGYKENTPFLSNHSVYGNNGDFILQTCTTGNWSRNNRRGAAMRVGFLARGPGCGDNPVNRLLTPTSGSFSVGSPSHGPGQLCLPRELSVGVSLRLVFVSHLPWILAFTCRFWCIVLSGVKIPRRFGSVVSPRIVATTSS</sequence>
<comment type="caution">
    <text evidence="4">The sequence shown here is derived from an EMBL/GenBank/DDBJ whole genome shotgun (WGS) entry which is preliminary data.</text>
</comment>
<dbReference type="PROSITE" id="PS50089">
    <property type="entry name" value="ZF_RING_2"/>
    <property type="match status" value="1"/>
</dbReference>
<accession>A0ABQ8AI06</accession>
<dbReference type="EMBL" id="JAGKQM010000013">
    <property type="protein sequence ID" value="KAH0892083.1"/>
    <property type="molecule type" value="Genomic_DNA"/>
</dbReference>
<keyword evidence="1" id="KW-0862">Zinc</keyword>
<keyword evidence="1" id="KW-0479">Metal-binding</keyword>
<keyword evidence="5" id="KW-1185">Reference proteome</keyword>
<dbReference type="SUPFAM" id="SSF57850">
    <property type="entry name" value="RING/U-box"/>
    <property type="match status" value="1"/>
</dbReference>
<evidence type="ECO:0000256" key="1">
    <source>
        <dbReference type="PROSITE-ProRule" id="PRU00175"/>
    </source>
</evidence>
<feature type="region of interest" description="Disordered" evidence="2">
    <location>
        <begin position="290"/>
        <end position="313"/>
    </location>
</feature>
<reference evidence="4 5" key="1">
    <citation type="submission" date="2021-05" db="EMBL/GenBank/DDBJ databases">
        <title>Genome Assembly of Synthetic Allotetraploid Brassica napus Reveals Homoeologous Exchanges between Subgenomes.</title>
        <authorList>
            <person name="Davis J.T."/>
        </authorList>
    </citation>
    <scope>NUCLEOTIDE SEQUENCE [LARGE SCALE GENOMIC DNA]</scope>
    <source>
        <strain evidence="5">cv. Da-Ae</strain>
        <tissue evidence="4">Seedling</tissue>
    </source>
</reference>
<feature type="non-terminal residue" evidence="4">
    <location>
        <position position="1"/>
    </location>
</feature>
<evidence type="ECO:0000256" key="2">
    <source>
        <dbReference type="SAM" id="MobiDB-lite"/>
    </source>
</evidence>
<dbReference type="PANTHER" id="PTHR12981:SF0">
    <property type="entry name" value="ZINC FINGER PROTEIN-LIKE 1"/>
    <property type="match status" value="1"/>
</dbReference>
<dbReference type="Proteomes" id="UP000824890">
    <property type="component" value="Unassembled WGS sequence"/>
</dbReference>
<organism evidence="4 5">
    <name type="scientific">Brassica napus</name>
    <name type="common">Rape</name>
    <dbReference type="NCBI Taxonomy" id="3708"/>
    <lineage>
        <taxon>Eukaryota</taxon>
        <taxon>Viridiplantae</taxon>
        <taxon>Streptophyta</taxon>
        <taxon>Embryophyta</taxon>
        <taxon>Tracheophyta</taxon>
        <taxon>Spermatophyta</taxon>
        <taxon>Magnoliopsida</taxon>
        <taxon>eudicotyledons</taxon>
        <taxon>Gunneridae</taxon>
        <taxon>Pentapetalae</taxon>
        <taxon>rosids</taxon>
        <taxon>malvids</taxon>
        <taxon>Brassicales</taxon>
        <taxon>Brassicaceae</taxon>
        <taxon>Brassiceae</taxon>
        <taxon>Brassica</taxon>
    </lineage>
</organism>
<dbReference type="InterPro" id="IPR039043">
    <property type="entry name" value="ZFPL1"/>
</dbReference>
<evidence type="ECO:0000313" key="4">
    <source>
        <dbReference type="EMBL" id="KAH0892083.1"/>
    </source>
</evidence>
<dbReference type="InterPro" id="IPR001841">
    <property type="entry name" value="Znf_RING"/>
</dbReference>
<evidence type="ECO:0000313" key="5">
    <source>
        <dbReference type="Proteomes" id="UP000824890"/>
    </source>
</evidence>
<protein>
    <recommendedName>
        <fullName evidence="3">RING-type domain-containing protein</fullName>
    </recommendedName>
</protein>
<name>A0ABQ8AI06_BRANA</name>